<feature type="region of interest" description="Disordered" evidence="1">
    <location>
        <begin position="55"/>
        <end position="83"/>
    </location>
</feature>
<evidence type="ECO:0000313" key="3">
    <source>
        <dbReference type="Proteomes" id="UP000886595"/>
    </source>
</evidence>
<reference evidence="2 3" key="1">
    <citation type="submission" date="2020-02" db="EMBL/GenBank/DDBJ databases">
        <authorList>
            <person name="Ma Q."/>
            <person name="Huang Y."/>
            <person name="Song X."/>
            <person name="Pei D."/>
        </authorList>
    </citation>
    <scope>NUCLEOTIDE SEQUENCE [LARGE SCALE GENOMIC DNA]</scope>
    <source>
        <strain evidence="2">Sxm20200214</strain>
        <tissue evidence="2">Leaf</tissue>
    </source>
</reference>
<evidence type="ECO:0000313" key="2">
    <source>
        <dbReference type="EMBL" id="KAG2304444.1"/>
    </source>
</evidence>
<sequence>MLGWSSPGGETRAGSERLDQHSERAVGYARDKAPAREQTACSRNGTRSLECAGWMHRTGRDDRYERSARPRVRGMDTPHGKQA</sequence>
<keyword evidence="3" id="KW-1185">Reference proteome</keyword>
<protein>
    <submittedName>
        <fullName evidence="2">Uncharacterized protein</fullName>
    </submittedName>
</protein>
<organism evidence="2 3">
    <name type="scientific">Brassica carinata</name>
    <name type="common">Ethiopian mustard</name>
    <name type="synonym">Abyssinian cabbage</name>
    <dbReference type="NCBI Taxonomy" id="52824"/>
    <lineage>
        <taxon>Eukaryota</taxon>
        <taxon>Viridiplantae</taxon>
        <taxon>Streptophyta</taxon>
        <taxon>Embryophyta</taxon>
        <taxon>Tracheophyta</taxon>
        <taxon>Spermatophyta</taxon>
        <taxon>Magnoliopsida</taxon>
        <taxon>eudicotyledons</taxon>
        <taxon>Gunneridae</taxon>
        <taxon>Pentapetalae</taxon>
        <taxon>rosids</taxon>
        <taxon>malvids</taxon>
        <taxon>Brassicales</taxon>
        <taxon>Brassicaceae</taxon>
        <taxon>Brassiceae</taxon>
        <taxon>Brassica</taxon>
    </lineage>
</organism>
<feature type="region of interest" description="Disordered" evidence="1">
    <location>
        <begin position="1"/>
        <end position="43"/>
    </location>
</feature>
<feature type="compositionally biased region" description="Basic and acidic residues" evidence="1">
    <location>
        <begin position="58"/>
        <end position="83"/>
    </location>
</feature>
<comment type="caution">
    <text evidence="2">The sequence shown here is derived from an EMBL/GenBank/DDBJ whole genome shotgun (WGS) entry which is preliminary data.</text>
</comment>
<gene>
    <name evidence="2" type="ORF">Bca52824_033095</name>
</gene>
<proteinExistence type="predicted"/>
<dbReference type="Proteomes" id="UP000886595">
    <property type="component" value="Unassembled WGS sequence"/>
</dbReference>
<dbReference type="AlphaFoldDB" id="A0A8X7SC78"/>
<name>A0A8X7SC78_BRACI</name>
<accession>A0A8X7SC78</accession>
<feature type="compositionally biased region" description="Basic and acidic residues" evidence="1">
    <location>
        <begin position="13"/>
        <end position="35"/>
    </location>
</feature>
<evidence type="ECO:0000256" key="1">
    <source>
        <dbReference type="SAM" id="MobiDB-lite"/>
    </source>
</evidence>
<dbReference type="EMBL" id="JAAMPC010000007">
    <property type="protein sequence ID" value="KAG2304444.1"/>
    <property type="molecule type" value="Genomic_DNA"/>
</dbReference>